<keyword evidence="3" id="KW-0134">Cell wall</keyword>
<evidence type="ECO:0000256" key="2">
    <source>
        <dbReference type="ARBA" id="ARBA00005184"/>
    </source>
</evidence>
<comment type="subcellular location">
    <subcellularLocation>
        <location evidence="1">Secreted</location>
        <location evidence="1">Cell wall</location>
    </subcellularLocation>
</comment>
<dbReference type="SUPFAM" id="SSF51126">
    <property type="entry name" value="Pectin lyase-like"/>
    <property type="match status" value="1"/>
</dbReference>
<evidence type="ECO:0000256" key="4">
    <source>
        <dbReference type="ARBA" id="ARBA00022801"/>
    </source>
</evidence>
<comment type="pathway">
    <text evidence="2">Glycan metabolism; pectin degradation; 2-dehydro-3-deoxy-D-gluconate from pectin: step 1/5.</text>
</comment>
<dbReference type="OrthoDB" id="1936831at2759"/>
<evidence type="ECO:0000259" key="6">
    <source>
        <dbReference type="Pfam" id="PF01095"/>
    </source>
</evidence>
<feature type="domain" description="Pectinesterase catalytic" evidence="6">
    <location>
        <begin position="4"/>
        <end position="76"/>
    </location>
</feature>
<gene>
    <name evidence="7" type="ORF">TSUD_363160</name>
</gene>
<dbReference type="InterPro" id="IPR012334">
    <property type="entry name" value="Pectin_lyas_fold"/>
</dbReference>
<evidence type="ECO:0000256" key="5">
    <source>
        <dbReference type="ARBA" id="ARBA00023085"/>
    </source>
</evidence>
<dbReference type="UniPathway" id="UPA00545">
    <property type="reaction ID" value="UER00823"/>
</dbReference>
<evidence type="ECO:0000256" key="3">
    <source>
        <dbReference type="ARBA" id="ARBA00022512"/>
    </source>
</evidence>
<sequence length="110" mass="12650">MQPNATVAKDGSGQYTTVTDDINSYPTNYQGRYIIYVKAGIYQEYVTVDQSKHNILLYGDDPNKTIITGDKNQKQRTLNAENCHIYPLKDKAMLWWPAYNRFSTGILDHQ</sequence>
<dbReference type="Gene3D" id="2.160.20.10">
    <property type="entry name" value="Single-stranded right-handed beta-helix, Pectin lyase-like"/>
    <property type="match status" value="1"/>
</dbReference>
<accession>A0A2Z6M0H0</accession>
<reference evidence="8" key="1">
    <citation type="journal article" date="2017" name="Front. Plant Sci.">
        <title>Climate Clever Clovers: New Paradigm to Reduce the Environmental Footprint of Ruminants by Breeding Low Methanogenic Forages Utilizing Haplotype Variation.</title>
        <authorList>
            <person name="Kaur P."/>
            <person name="Appels R."/>
            <person name="Bayer P.E."/>
            <person name="Keeble-Gagnere G."/>
            <person name="Wang J."/>
            <person name="Hirakawa H."/>
            <person name="Shirasawa K."/>
            <person name="Vercoe P."/>
            <person name="Stefanova K."/>
            <person name="Durmic Z."/>
            <person name="Nichols P."/>
            <person name="Revell C."/>
            <person name="Isobe S.N."/>
            <person name="Edwards D."/>
            <person name="Erskine W."/>
        </authorList>
    </citation>
    <scope>NUCLEOTIDE SEQUENCE [LARGE SCALE GENOMIC DNA]</scope>
    <source>
        <strain evidence="8">cv. Daliak</strain>
    </source>
</reference>
<keyword evidence="3" id="KW-0964">Secreted</keyword>
<evidence type="ECO:0000256" key="1">
    <source>
        <dbReference type="ARBA" id="ARBA00004191"/>
    </source>
</evidence>
<organism evidence="7 8">
    <name type="scientific">Trifolium subterraneum</name>
    <name type="common">Subterranean clover</name>
    <dbReference type="NCBI Taxonomy" id="3900"/>
    <lineage>
        <taxon>Eukaryota</taxon>
        <taxon>Viridiplantae</taxon>
        <taxon>Streptophyta</taxon>
        <taxon>Embryophyta</taxon>
        <taxon>Tracheophyta</taxon>
        <taxon>Spermatophyta</taxon>
        <taxon>Magnoliopsida</taxon>
        <taxon>eudicotyledons</taxon>
        <taxon>Gunneridae</taxon>
        <taxon>Pentapetalae</taxon>
        <taxon>rosids</taxon>
        <taxon>fabids</taxon>
        <taxon>Fabales</taxon>
        <taxon>Fabaceae</taxon>
        <taxon>Papilionoideae</taxon>
        <taxon>50 kb inversion clade</taxon>
        <taxon>NPAAA clade</taxon>
        <taxon>Hologalegina</taxon>
        <taxon>IRL clade</taxon>
        <taxon>Trifolieae</taxon>
        <taxon>Trifolium</taxon>
    </lineage>
</organism>
<evidence type="ECO:0000313" key="7">
    <source>
        <dbReference type="EMBL" id="GAU25146.1"/>
    </source>
</evidence>
<dbReference type="EMBL" id="DF973305">
    <property type="protein sequence ID" value="GAU25146.1"/>
    <property type="molecule type" value="Genomic_DNA"/>
</dbReference>
<dbReference type="Pfam" id="PF01095">
    <property type="entry name" value="Pectinesterase"/>
    <property type="match status" value="1"/>
</dbReference>
<keyword evidence="5" id="KW-0063">Aspartyl esterase</keyword>
<dbReference type="PANTHER" id="PTHR31707">
    <property type="entry name" value="PECTINESTERASE"/>
    <property type="match status" value="1"/>
</dbReference>
<dbReference type="AlphaFoldDB" id="A0A2Z6M0H0"/>
<evidence type="ECO:0000313" key="8">
    <source>
        <dbReference type="Proteomes" id="UP000242715"/>
    </source>
</evidence>
<dbReference type="InterPro" id="IPR000070">
    <property type="entry name" value="Pectinesterase_cat"/>
</dbReference>
<dbReference type="InterPro" id="IPR011050">
    <property type="entry name" value="Pectin_lyase_fold/virulence"/>
</dbReference>
<proteinExistence type="predicted"/>
<dbReference type="Proteomes" id="UP000242715">
    <property type="component" value="Unassembled WGS sequence"/>
</dbReference>
<keyword evidence="4" id="KW-0378">Hydrolase</keyword>
<name>A0A2Z6M0H0_TRISU</name>
<protein>
    <recommendedName>
        <fullName evidence="6">Pectinesterase catalytic domain-containing protein</fullName>
    </recommendedName>
</protein>
<dbReference type="GO" id="GO:0030599">
    <property type="term" value="F:pectinesterase activity"/>
    <property type="evidence" value="ECO:0007669"/>
    <property type="project" value="InterPro"/>
</dbReference>
<dbReference type="GO" id="GO:0045490">
    <property type="term" value="P:pectin catabolic process"/>
    <property type="evidence" value="ECO:0007669"/>
    <property type="project" value="UniProtKB-UniPathway"/>
</dbReference>
<keyword evidence="8" id="KW-1185">Reference proteome</keyword>
<dbReference type="GO" id="GO:0042545">
    <property type="term" value="P:cell wall modification"/>
    <property type="evidence" value="ECO:0007669"/>
    <property type="project" value="InterPro"/>
</dbReference>